<name>A0A6P8KDC5_DROMA</name>
<dbReference type="GeneID" id="117141719"/>
<evidence type="ECO:0000313" key="1">
    <source>
        <dbReference type="Proteomes" id="UP000515162"/>
    </source>
</evidence>
<accession>A0A6P8KDC5</accession>
<organism evidence="1 2">
    <name type="scientific">Drosophila mauritiana</name>
    <name type="common">Fruit fly</name>
    <dbReference type="NCBI Taxonomy" id="7226"/>
    <lineage>
        <taxon>Eukaryota</taxon>
        <taxon>Metazoa</taxon>
        <taxon>Ecdysozoa</taxon>
        <taxon>Arthropoda</taxon>
        <taxon>Hexapoda</taxon>
        <taxon>Insecta</taxon>
        <taxon>Pterygota</taxon>
        <taxon>Neoptera</taxon>
        <taxon>Endopterygota</taxon>
        <taxon>Diptera</taxon>
        <taxon>Brachycera</taxon>
        <taxon>Muscomorpha</taxon>
        <taxon>Ephydroidea</taxon>
        <taxon>Drosophilidae</taxon>
        <taxon>Drosophila</taxon>
        <taxon>Sophophora</taxon>
    </lineage>
</organism>
<sequence length="159" mass="18100">MSENARHRNSTARGERTGMTSSEMYLNFKRTKLLDKSSRFSLNYVNYHYFPKGKTAQSQLADTQIHDKDEPESRSPTSVSGCMGIWGGCGTISRFFPFLWQFNCTASDFCFLPRSVPPPAPFSATLQVATVWPYVVFEKVPKINWIIRRSTPKESISTL</sequence>
<dbReference type="Proteomes" id="UP000515162">
    <property type="component" value="Chromosome 3L"/>
</dbReference>
<evidence type="ECO:0000313" key="2">
    <source>
        <dbReference type="RefSeq" id="XP_033161226.1"/>
    </source>
</evidence>
<proteinExistence type="predicted"/>
<protein>
    <submittedName>
        <fullName evidence="2">Uncharacterized protein LOC117141719 isoform X1</fullName>
    </submittedName>
</protein>
<dbReference type="RefSeq" id="XP_033161226.1">
    <property type="nucleotide sequence ID" value="XM_033305335.1"/>
</dbReference>
<gene>
    <name evidence="2" type="primary">LOC117141719</name>
</gene>
<reference evidence="2" key="1">
    <citation type="submission" date="2025-08" db="UniProtKB">
        <authorList>
            <consortium name="RefSeq"/>
        </authorList>
    </citation>
    <scope>IDENTIFICATION</scope>
    <source>
        <strain evidence="2">Mau12</strain>
        <tissue evidence="2">Whole Body</tissue>
    </source>
</reference>
<keyword evidence="1" id="KW-1185">Reference proteome</keyword>
<dbReference type="AlphaFoldDB" id="A0A6P8KDC5"/>